<proteinExistence type="inferred from homology"/>
<name>A0ABX7UXD8_9GAMM</name>
<dbReference type="Gene3D" id="3.40.1080.10">
    <property type="entry name" value="Glutaconate Coenzyme A-transferase"/>
    <property type="match status" value="1"/>
</dbReference>
<dbReference type="InterPro" id="IPR026888">
    <property type="entry name" value="AcetylCoA_hyd_C"/>
</dbReference>
<evidence type="ECO:0000256" key="1">
    <source>
        <dbReference type="ARBA" id="ARBA00009632"/>
    </source>
</evidence>
<dbReference type="InterPro" id="IPR037171">
    <property type="entry name" value="NagB/RpiA_transferase-like"/>
</dbReference>
<dbReference type="InterPro" id="IPR046433">
    <property type="entry name" value="ActCoA_hydro"/>
</dbReference>
<dbReference type="PANTHER" id="PTHR21432">
    <property type="entry name" value="ACETYL-COA HYDROLASE-RELATED"/>
    <property type="match status" value="1"/>
</dbReference>
<gene>
    <name evidence="5" type="ORF">HC231_14555</name>
</gene>
<dbReference type="Pfam" id="PF13336">
    <property type="entry name" value="AcetylCoA_hyd_C"/>
    <property type="match status" value="1"/>
</dbReference>
<dbReference type="Pfam" id="PF02550">
    <property type="entry name" value="AcetylCoA_hydro"/>
    <property type="match status" value="1"/>
</dbReference>
<dbReference type="PANTHER" id="PTHR21432:SF20">
    <property type="entry name" value="ACETYL-COA HYDROLASE"/>
    <property type="match status" value="1"/>
</dbReference>
<evidence type="ECO:0000256" key="2">
    <source>
        <dbReference type="ARBA" id="ARBA00022679"/>
    </source>
</evidence>
<keyword evidence="5" id="KW-0378">Hydrolase</keyword>
<dbReference type="SUPFAM" id="SSF100950">
    <property type="entry name" value="NagB/RpiA/CoA transferase-like"/>
    <property type="match status" value="2"/>
</dbReference>
<sequence>MTSWKDRYRDKIVSAEQALAAVNSGNRIVVGHSTGEPQTLIAALVARADELRDVEIVHMVAMGPAKYAQPGMEKSFRHNGFFLGATTRQAIEDGRGDFTPSFFSEVPRLFKEGIMPVDVALIQISPPDEDGFCSYGVSVDYTQAAAESARIVIAQMNSLYPRTGGAKISLDQCTYIVEKDEPIIELQPPKIGEVERKIGSHVASLIPDGATLQLGIGAIPDAVLLFLNDKKDLGIHSEMFSDGVVHLAEMGVITNKKKTINPGKFIATFLMGSRKLYDFVDNNPAVEMRPVNYVNDPFVVGQHDNLISINSALQVDLMGQVNAEMIGRRQFSGIGGQVDFIRGASRSKGGKAIIAMPSTAAKGTVSRICLELDRGAAVTTSRTDVHYVVTEYGIADLRGKTLRQRAEALIAIAHPDFRDALRQTVVAGVRDSVLA</sequence>
<dbReference type="RefSeq" id="WP_208227330.1">
    <property type="nucleotide sequence ID" value="NZ_CP050854.1"/>
</dbReference>
<dbReference type="EMBL" id="CP050854">
    <property type="protein sequence ID" value="QTF08992.1"/>
    <property type="molecule type" value="Genomic_DNA"/>
</dbReference>
<accession>A0ABX7UXD8</accession>
<protein>
    <submittedName>
        <fullName evidence="5">Acetyl-CoA hydrolase/transferase family protein</fullName>
    </submittedName>
</protein>
<feature type="domain" description="Acetyl-CoA hydrolase/transferase C-terminal" evidence="4">
    <location>
        <begin position="272"/>
        <end position="423"/>
    </location>
</feature>
<dbReference type="InterPro" id="IPR038460">
    <property type="entry name" value="AcetylCoA_hyd_C_sf"/>
</dbReference>
<evidence type="ECO:0000313" key="5">
    <source>
        <dbReference type="EMBL" id="QTF08992.1"/>
    </source>
</evidence>
<comment type="similarity">
    <text evidence="1">Belongs to the acetyl-CoA hydrolase/transferase family.</text>
</comment>
<organism evidence="5 6">
    <name type="scientific">Brenneria izadpanahii</name>
    <dbReference type="NCBI Taxonomy" id="2722756"/>
    <lineage>
        <taxon>Bacteria</taxon>
        <taxon>Pseudomonadati</taxon>
        <taxon>Pseudomonadota</taxon>
        <taxon>Gammaproteobacteria</taxon>
        <taxon>Enterobacterales</taxon>
        <taxon>Pectobacteriaceae</taxon>
        <taxon>Brenneria</taxon>
    </lineage>
</organism>
<evidence type="ECO:0000259" key="4">
    <source>
        <dbReference type="Pfam" id="PF13336"/>
    </source>
</evidence>
<reference evidence="5 6" key="1">
    <citation type="submission" date="2020-03" db="EMBL/GenBank/DDBJ databases">
        <authorList>
            <person name="Bakhshi Ganjeh M."/>
        </authorList>
    </citation>
    <scope>NUCLEOTIDE SEQUENCE [LARGE SCALE GENOMIC DNA]</scope>
    <source>
        <strain evidence="6">Iran 50</strain>
    </source>
</reference>
<dbReference type="Gene3D" id="3.40.1080.20">
    <property type="entry name" value="Acetyl-CoA hydrolase/transferase C-terminal domain"/>
    <property type="match status" value="1"/>
</dbReference>
<dbReference type="GO" id="GO:0016787">
    <property type="term" value="F:hydrolase activity"/>
    <property type="evidence" value="ECO:0007669"/>
    <property type="project" value="UniProtKB-KW"/>
</dbReference>
<evidence type="ECO:0000313" key="6">
    <source>
        <dbReference type="Proteomes" id="UP000671960"/>
    </source>
</evidence>
<dbReference type="Gene3D" id="3.30.750.70">
    <property type="entry name" value="4-hydroxybutyrate coenzyme like domains"/>
    <property type="match status" value="1"/>
</dbReference>
<keyword evidence="2" id="KW-0808">Transferase</keyword>
<dbReference type="InterPro" id="IPR003702">
    <property type="entry name" value="ActCoA_hydro_N"/>
</dbReference>
<feature type="domain" description="Acetyl-CoA hydrolase/transferase N-terminal" evidence="3">
    <location>
        <begin position="7"/>
        <end position="185"/>
    </location>
</feature>
<keyword evidence="6" id="KW-1185">Reference proteome</keyword>
<dbReference type="Proteomes" id="UP000671960">
    <property type="component" value="Chromosome"/>
</dbReference>
<evidence type="ECO:0000259" key="3">
    <source>
        <dbReference type="Pfam" id="PF02550"/>
    </source>
</evidence>